<sequence>MRRIPGARPLMAAKRSLPADPATPADWKAIELAATAELARRTQLAHQQILGLLHTHGHLLSEVQRRGLRKRLYRTSTLK</sequence>
<dbReference type="HOGENOM" id="CLU_205424_0_0_6"/>
<dbReference type="KEGG" id="xcb:XC_1440"/>
<reference evidence="2 3" key="1">
    <citation type="journal article" date="2005" name="Genome Res.">
        <title>Comparative and functional genomic analyses of the pathogenicity of phytopathogen Xanthomonas campestris pv. campestris.</title>
        <authorList>
            <person name="Qian W."/>
            <person name="Jia Y."/>
            <person name="Ren S.X."/>
            <person name="He Y.Q."/>
            <person name="Feng J.X."/>
            <person name="Lu L.F."/>
            <person name="Sun Q."/>
            <person name="Ying G."/>
            <person name="Tang D.J."/>
            <person name="Tang H."/>
            <person name="Wu W."/>
            <person name="Hao P."/>
            <person name="Wang L."/>
            <person name="Jiang B.L."/>
            <person name="Zeng S."/>
            <person name="Gu W.Y."/>
            <person name="Lu G."/>
            <person name="Rong L."/>
            <person name="Tian Y."/>
            <person name="Yao Z."/>
            <person name="Fu G."/>
            <person name="Chen B."/>
            <person name="Fang R."/>
            <person name="Qiang B."/>
            <person name="Chen Z."/>
            <person name="Zhao G.P."/>
            <person name="Tang J.L."/>
            <person name="He C."/>
        </authorList>
    </citation>
    <scope>NUCLEOTIDE SEQUENCE [LARGE SCALE GENOMIC DNA]</scope>
    <source>
        <strain evidence="2 3">8004</strain>
    </source>
</reference>
<proteinExistence type="predicted"/>
<evidence type="ECO:0000256" key="1">
    <source>
        <dbReference type="SAM" id="MobiDB-lite"/>
    </source>
</evidence>
<organism evidence="2 3">
    <name type="scientific">Xanthomonas campestris pv. campestris (strain 8004)</name>
    <dbReference type="NCBI Taxonomy" id="314565"/>
    <lineage>
        <taxon>Bacteria</taxon>
        <taxon>Pseudomonadati</taxon>
        <taxon>Pseudomonadota</taxon>
        <taxon>Gammaproteobacteria</taxon>
        <taxon>Lysobacterales</taxon>
        <taxon>Lysobacteraceae</taxon>
        <taxon>Xanthomonas</taxon>
    </lineage>
</organism>
<gene>
    <name evidence="2" type="ordered locus">XC_1440</name>
</gene>
<feature type="region of interest" description="Disordered" evidence="1">
    <location>
        <begin position="1"/>
        <end position="21"/>
    </location>
</feature>
<name>A0A0H2X5R3_XANC8</name>
<dbReference type="EMBL" id="CP000050">
    <property type="protein sequence ID" value="AAY48508.1"/>
    <property type="molecule type" value="Genomic_DNA"/>
</dbReference>
<evidence type="ECO:0000313" key="2">
    <source>
        <dbReference type="EMBL" id="AAY48508.1"/>
    </source>
</evidence>
<dbReference type="AlphaFoldDB" id="A0A0H2X5R3"/>
<evidence type="ECO:0000313" key="3">
    <source>
        <dbReference type="Proteomes" id="UP000000420"/>
    </source>
</evidence>
<accession>A0A0H2X5R3</accession>
<dbReference type="Proteomes" id="UP000000420">
    <property type="component" value="Chromosome"/>
</dbReference>
<protein>
    <submittedName>
        <fullName evidence="2">Uncharacterized protein</fullName>
    </submittedName>
</protein>